<keyword evidence="10" id="KW-1185">Reference proteome</keyword>
<dbReference type="GO" id="GO:0006352">
    <property type="term" value="P:DNA-templated transcription initiation"/>
    <property type="evidence" value="ECO:0007669"/>
    <property type="project" value="InterPro"/>
</dbReference>
<dbReference type="InterPro" id="IPR007627">
    <property type="entry name" value="RNA_pol_sigma70_r2"/>
</dbReference>
<dbReference type="InterPro" id="IPR013249">
    <property type="entry name" value="RNA_pol_sigma70_r4_t2"/>
</dbReference>
<feature type="compositionally biased region" description="Basic and acidic residues" evidence="6">
    <location>
        <begin position="197"/>
        <end position="213"/>
    </location>
</feature>
<dbReference type="InterPro" id="IPR039425">
    <property type="entry name" value="RNA_pol_sigma-70-like"/>
</dbReference>
<dbReference type="PANTHER" id="PTHR43133">
    <property type="entry name" value="RNA POLYMERASE ECF-TYPE SIGMA FACTO"/>
    <property type="match status" value="1"/>
</dbReference>
<keyword evidence="2" id="KW-0805">Transcription regulation</keyword>
<evidence type="ECO:0000259" key="7">
    <source>
        <dbReference type="Pfam" id="PF04542"/>
    </source>
</evidence>
<feature type="region of interest" description="Disordered" evidence="6">
    <location>
        <begin position="190"/>
        <end position="213"/>
    </location>
</feature>
<dbReference type="CDD" id="cd06171">
    <property type="entry name" value="Sigma70_r4"/>
    <property type="match status" value="1"/>
</dbReference>
<dbReference type="SUPFAM" id="SSF88659">
    <property type="entry name" value="Sigma3 and sigma4 domains of RNA polymerase sigma factors"/>
    <property type="match status" value="1"/>
</dbReference>
<dbReference type="Proteomes" id="UP000433652">
    <property type="component" value="Unassembled WGS sequence"/>
</dbReference>
<evidence type="ECO:0000256" key="1">
    <source>
        <dbReference type="ARBA" id="ARBA00010641"/>
    </source>
</evidence>
<accession>A0A6I4SR01</accession>
<dbReference type="EMBL" id="WTYM01000023">
    <property type="protein sequence ID" value="MXO58391.1"/>
    <property type="molecule type" value="Genomic_DNA"/>
</dbReference>
<dbReference type="InterPro" id="IPR013325">
    <property type="entry name" value="RNA_pol_sigma_r2"/>
</dbReference>
<dbReference type="NCBIfam" id="TIGR02937">
    <property type="entry name" value="sigma70-ECF"/>
    <property type="match status" value="1"/>
</dbReference>
<dbReference type="OrthoDB" id="7447094at2"/>
<dbReference type="GO" id="GO:0016987">
    <property type="term" value="F:sigma factor activity"/>
    <property type="evidence" value="ECO:0007669"/>
    <property type="project" value="UniProtKB-KW"/>
</dbReference>
<dbReference type="AlphaFoldDB" id="A0A6I4SR01"/>
<evidence type="ECO:0000256" key="2">
    <source>
        <dbReference type="ARBA" id="ARBA00023015"/>
    </source>
</evidence>
<evidence type="ECO:0000313" key="10">
    <source>
        <dbReference type="Proteomes" id="UP000433652"/>
    </source>
</evidence>
<feature type="domain" description="RNA polymerase sigma-70 region 2" evidence="7">
    <location>
        <begin position="24"/>
        <end position="89"/>
    </location>
</feature>
<dbReference type="InterPro" id="IPR036388">
    <property type="entry name" value="WH-like_DNA-bd_sf"/>
</dbReference>
<dbReference type="GO" id="GO:0003677">
    <property type="term" value="F:DNA binding"/>
    <property type="evidence" value="ECO:0007669"/>
    <property type="project" value="UniProtKB-KW"/>
</dbReference>
<dbReference type="Pfam" id="PF04542">
    <property type="entry name" value="Sigma70_r2"/>
    <property type="match status" value="1"/>
</dbReference>
<organism evidence="9 10">
    <name type="scientific">Croceibacterium salegens</name>
    <dbReference type="NCBI Taxonomy" id="1737568"/>
    <lineage>
        <taxon>Bacteria</taxon>
        <taxon>Pseudomonadati</taxon>
        <taxon>Pseudomonadota</taxon>
        <taxon>Alphaproteobacteria</taxon>
        <taxon>Sphingomonadales</taxon>
        <taxon>Erythrobacteraceae</taxon>
        <taxon>Croceibacterium</taxon>
    </lineage>
</organism>
<evidence type="ECO:0000313" key="9">
    <source>
        <dbReference type="EMBL" id="MXO58391.1"/>
    </source>
</evidence>
<proteinExistence type="inferred from homology"/>
<feature type="region of interest" description="Disordered" evidence="6">
    <location>
        <begin position="98"/>
        <end position="120"/>
    </location>
</feature>
<dbReference type="SUPFAM" id="SSF88946">
    <property type="entry name" value="Sigma2 domain of RNA polymerase sigma factors"/>
    <property type="match status" value="1"/>
</dbReference>
<name>A0A6I4SR01_9SPHN</name>
<reference evidence="9 10" key="1">
    <citation type="submission" date="2019-12" db="EMBL/GenBank/DDBJ databases">
        <title>Genomic-based taxomic classification of the family Erythrobacteraceae.</title>
        <authorList>
            <person name="Xu L."/>
        </authorList>
    </citation>
    <scope>NUCLEOTIDE SEQUENCE [LARGE SCALE GENOMIC DNA]</scope>
    <source>
        <strain evidence="9 10">MCCC 1K01500</strain>
    </source>
</reference>
<dbReference type="Gene3D" id="1.10.10.10">
    <property type="entry name" value="Winged helix-like DNA-binding domain superfamily/Winged helix DNA-binding domain"/>
    <property type="match status" value="1"/>
</dbReference>
<evidence type="ECO:0000256" key="6">
    <source>
        <dbReference type="SAM" id="MobiDB-lite"/>
    </source>
</evidence>
<dbReference type="InterPro" id="IPR014284">
    <property type="entry name" value="RNA_pol_sigma-70_dom"/>
</dbReference>
<comment type="similarity">
    <text evidence="1">Belongs to the sigma-70 factor family. ECF subfamily.</text>
</comment>
<keyword evidence="4" id="KW-0238">DNA-binding</keyword>
<keyword evidence="3" id="KW-0731">Sigma factor</keyword>
<evidence type="ECO:0000259" key="8">
    <source>
        <dbReference type="Pfam" id="PF08281"/>
    </source>
</evidence>
<feature type="compositionally biased region" description="Basic and acidic residues" evidence="6">
    <location>
        <begin position="98"/>
        <end position="114"/>
    </location>
</feature>
<evidence type="ECO:0000256" key="3">
    <source>
        <dbReference type="ARBA" id="ARBA00023082"/>
    </source>
</evidence>
<gene>
    <name evidence="9" type="ORF">GRI89_02370</name>
</gene>
<comment type="caution">
    <text evidence="9">The sequence shown here is derived from an EMBL/GenBank/DDBJ whole genome shotgun (WGS) entry which is preliminary data.</text>
</comment>
<dbReference type="PANTHER" id="PTHR43133:SF8">
    <property type="entry name" value="RNA POLYMERASE SIGMA FACTOR HI_1459-RELATED"/>
    <property type="match status" value="1"/>
</dbReference>
<evidence type="ECO:0000256" key="4">
    <source>
        <dbReference type="ARBA" id="ARBA00023125"/>
    </source>
</evidence>
<feature type="domain" description="RNA polymerase sigma factor 70 region 4 type 2" evidence="8">
    <location>
        <begin position="130"/>
        <end position="181"/>
    </location>
</feature>
<keyword evidence="5" id="KW-0804">Transcription</keyword>
<dbReference type="InterPro" id="IPR013324">
    <property type="entry name" value="RNA_pol_sigma_r3/r4-like"/>
</dbReference>
<dbReference type="Pfam" id="PF08281">
    <property type="entry name" value="Sigma70_r4_2"/>
    <property type="match status" value="1"/>
</dbReference>
<evidence type="ECO:0000256" key="5">
    <source>
        <dbReference type="ARBA" id="ARBA00023163"/>
    </source>
</evidence>
<dbReference type="Gene3D" id="1.10.1740.10">
    <property type="match status" value="1"/>
</dbReference>
<protein>
    <submittedName>
        <fullName evidence="9">Sigma-70 family RNA polymerase sigma factor</fullName>
    </submittedName>
</protein>
<sequence length="213" mass="23958">MRPALRRFMADGDEAVVSSGLNGLFEHHRAELKRFISARCGDPVEAEDLLQELWLKLADLSVGPIGNGRAYLFRMANNLVLDRVRRRHRSMRRDRAWLERDPVGTATAEDRPDPSPDAEQELLDKEETQVLRAAIASLPAGARRALVAYRFEGMAQGDIATMMGISRSGVEKHLALAMKHLRKHLDDCGYFSSVSSDNRERPGRPDPTLEKTR</sequence>